<evidence type="ECO:0000313" key="1">
    <source>
        <dbReference type="EMBL" id="RLN42952.1"/>
    </source>
</evidence>
<dbReference type="EMBL" id="PQIB02000001">
    <property type="protein sequence ID" value="RLN42952.1"/>
    <property type="molecule type" value="Genomic_DNA"/>
</dbReference>
<sequence>MKATDSIMVGLVNAFMEEAYKKSLWKDGDLDRLFHKHRFTELAIMQLEWCLRFVRGEMEADDGQEQLLDDLLETRDQIQARLDEAELAVAEGDVRALRRRTRAPRRSGGGGERGRWSCILVTARADPAAARGAGADCCGGGGRRRVKKKQIGAYLGPVGDGAGRGIWLPRGSD</sequence>
<protein>
    <submittedName>
        <fullName evidence="1">Uncharacterized protein</fullName>
    </submittedName>
</protein>
<name>A0A3L6TRZ7_PANMI</name>
<evidence type="ECO:0000313" key="2">
    <source>
        <dbReference type="Proteomes" id="UP000275267"/>
    </source>
</evidence>
<dbReference type="OrthoDB" id="1868826at2759"/>
<proteinExistence type="predicted"/>
<dbReference type="AlphaFoldDB" id="A0A3L6TRZ7"/>
<comment type="caution">
    <text evidence="1">The sequence shown here is derived from an EMBL/GenBank/DDBJ whole genome shotgun (WGS) entry which is preliminary data.</text>
</comment>
<dbReference type="InterPro" id="IPR037490">
    <property type="entry name" value="WAP"/>
</dbReference>
<reference evidence="2" key="1">
    <citation type="journal article" date="2019" name="Nat. Commun.">
        <title>The genome of broomcorn millet.</title>
        <authorList>
            <person name="Zou C."/>
            <person name="Miki D."/>
            <person name="Li D."/>
            <person name="Tang Q."/>
            <person name="Xiao L."/>
            <person name="Rajput S."/>
            <person name="Deng P."/>
            <person name="Jia W."/>
            <person name="Huang R."/>
            <person name="Zhang M."/>
            <person name="Sun Y."/>
            <person name="Hu J."/>
            <person name="Fu X."/>
            <person name="Schnable P.S."/>
            <person name="Li F."/>
            <person name="Zhang H."/>
            <person name="Feng B."/>
            <person name="Zhu X."/>
            <person name="Liu R."/>
            <person name="Schnable J.C."/>
            <person name="Zhu J.-K."/>
            <person name="Zhang H."/>
        </authorList>
    </citation>
    <scope>NUCLEOTIDE SEQUENCE [LARGE SCALE GENOMIC DNA]</scope>
</reference>
<accession>A0A3L6TRZ7</accession>
<dbReference type="PANTHER" id="PTHR33883:SF7">
    <property type="entry name" value="OS04G0521600 PROTEIN"/>
    <property type="match status" value="1"/>
</dbReference>
<dbReference type="PANTHER" id="PTHR33883">
    <property type="entry name" value="WPP DOMAIN-ASSOCIATED PROTEIN"/>
    <property type="match status" value="1"/>
</dbReference>
<keyword evidence="2" id="KW-1185">Reference proteome</keyword>
<gene>
    <name evidence="1" type="ORF">C2845_PM01G41120</name>
</gene>
<organism evidence="1 2">
    <name type="scientific">Panicum miliaceum</name>
    <name type="common">Proso millet</name>
    <name type="synonym">Broomcorn millet</name>
    <dbReference type="NCBI Taxonomy" id="4540"/>
    <lineage>
        <taxon>Eukaryota</taxon>
        <taxon>Viridiplantae</taxon>
        <taxon>Streptophyta</taxon>
        <taxon>Embryophyta</taxon>
        <taxon>Tracheophyta</taxon>
        <taxon>Spermatophyta</taxon>
        <taxon>Magnoliopsida</taxon>
        <taxon>Liliopsida</taxon>
        <taxon>Poales</taxon>
        <taxon>Poaceae</taxon>
        <taxon>PACMAD clade</taxon>
        <taxon>Panicoideae</taxon>
        <taxon>Panicodae</taxon>
        <taxon>Paniceae</taxon>
        <taxon>Panicinae</taxon>
        <taxon>Panicum</taxon>
        <taxon>Panicum sect. Panicum</taxon>
    </lineage>
</organism>
<dbReference type="Proteomes" id="UP000275267">
    <property type="component" value="Unassembled WGS sequence"/>
</dbReference>